<reference evidence="1" key="1">
    <citation type="submission" date="2021-06" db="EMBL/GenBank/DDBJ databases">
        <authorList>
            <person name="Kallberg Y."/>
            <person name="Tangrot J."/>
            <person name="Rosling A."/>
        </authorList>
    </citation>
    <scope>NUCLEOTIDE SEQUENCE</scope>
    <source>
        <strain evidence="1">MA461A</strain>
    </source>
</reference>
<dbReference type="EMBL" id="CAJVQC010036752">
    <property type="protein sequence ID" value="CAG8762037.1"/>
    <property type="molecule type" value="Genomic_DNA"/>
</dbReference>
<proteinExistence type="predicted"/>
<protein>
    <submittedName>
        <fullName evidence="1">3431_t:CDS:1</fullName>
    </submittedName>
</protein>
<feature type="non-terminal residue" evidence="1">
    <location>
        <position position="82"/>
    </location>
</feature>
<keyword evidence="2" id="KW-1185">Reference proteome</keyword>
<accession>A0ACA9QTL8</accession>
<gene>
    <name evidence="1" type="ORF">RPERSI_LOCUS15339</name>
</gene>
<name>A0ACA9QTL8_9GLOM</name>
<comment type="caution">
    <text evidence="1">The sequence shown here is derived from an EMBL/GenBank/DDBJ whole genome shotgun (WGS) entry which is preliminary data.</text>
</comment>
<evidence type="ECO:0000313" key="2">
    <source>
        <dbReference type="Proteomes" id="UP000789920"/>
    </source>
</evidence>
<organism evidence="1 2">
    <name type="scientific">Racocetra persica</name>
    <dbReference type="NCBI Taxonomy" id="160502"/>
    <lineage>
        <taxon>Eukaryota</taxon>
        <taxon>Fungi</taxon>
        <taxon>Fungi incertae sedis</taxon>
        <taxon>Mucoromycota</taxon>
        <taxon>Glomeromycotina</taxon>
        <taxon>Glomeromycetes</taxon>
        <taxon>Diversisporales</taxon>
        <taxon>Gigasporaceae</taxon>
        <taxon>Racocetra</taxon>
    </lineage>
</organism>
<sequence>MALSTWSAPVAEDGAGGLVENKPHKRDTSPELSGAFHLMAELKAKREVNEEPSKREVNEEPSKRETEGPHLSKRALIYRGGV</sequence>
<evidence type="ECO:0000313" key="1">
    <source>
        <dbReference type="EMBL" id="CAG8762037.1"/>
    </source>
</evidence>
<dbReference type="Proteomes" id="UP000789920">
    <property type="component" value="Unassembled WGS sequence"/>
</dbReference>